<gene>
    <name evidence="2" type="ORF">B296_00040302</name>
</gene>
<organism evidence="2 3">
    <name type="scientific">Ensete ventricosum</name>
    <name type="common">Abyssinian banana</name>
    <name type="synonym">Musa ensete</name>
    <dbReference type="NCBI Taxonomy" id="4639"/>
    <lineage>
        <taxon>Eukaryota</taxon>
        <taxon>Viridiplantae</taxon>
        <taxon>Streptophyta</taxon>
        <taxon>Embryophyta</taxon>
        <taxon>Tracheophyta</taxon>
        <taxon>Spermatophyta</taxon>
        <taxon>Magnoliopsida</taxon>
        <taxon>Liliopsida</taxon>
        <taxon>Zingiberales</taxon>
        <taxon>Musaceae</taxon>
        <taxon>Ensete</taxon>
    </lineage>
</organism>
<feature type="region of interest" description="Disordered" evidence="1">
    <location>
        <begin position="50"/>
        <end position="76"/>
    </location>
</feature>
<evidence type="ECO:0000313" key="2">
    <source>
        <dbReference type="EMBL" id="RRT32685.1"/>
    </source>
</evidence>
<feature type="region of interest" description="Disordered" evidence="1">
    <location>
        <begin position="1"/>
        <end position="38"/>
    </location>
</feature>
<comment type="caution">
    <text evidence="2">The sequence shown here is derived from an EMBL/GenBank/DDBJ whole genome shotgun (WGS) entry which is preliminary data.</text>
</comment>
<dbReference type="EMBL" id="AMZH03031010">
    <property type="protein sequence ID" value="RRT32685.1"/>
    <property type="molecule type" value="Genomic_DNA"/>
</dbReference>
<dbReference type="Proteomes" id="UP000287651">
    <property type="component" value="Unassembled WGS sequence"/>
</dbReference>
<feature type="compositionally biased region" description="Basic and acidic residues" evidence="1">
    <location>
        <begin position="19"/>
        <end position="34"/>
    </location>
</feature>
<evidence type="ECO:0000256" key="1">
    <source>
        <dbReference type="SAM" id="MobiDB-lite"/>
    </source>
</evidence>
<accession>A0A426WZN7</accession>
<reference evidence="2 3" key="1">
    <citation type="journal article" date="2014" name="Agronomy (Basel)">
        <title>A Draft Genome Sequence for Ensete ventricosum, the Drought-Tolerant Tree Against Hunger.</title>
        <authorList>
            <person name="Harrison J."/>
            <person name="Moore K.A."/>
            <person name="Paszkiewicz K."/>
            <person name="Jones T."/>
            <person name="Grant M."/>
            <person name="Ambacheew D."/>
            <person name="Muzemil S."/>
            <person name="Studholme D.J."/>
        </authorList>
    </citation>
    <scope>NUCLEOTIDE SEQUENCE [LARGE SCALE GENOMIC DNA]</scope>
</reference>
<name>A0A426WZN7_ENSVE</name>
<proteinExistence type="predicted"/>
<dbReference type="AlphaFoldDB" id="A0A426WZN7"/>
<evidence type="ECO:0000313" key="3">
    <source>
        <dbReference type="Proteomes" id="UP000287651"/>
    </source>
</evidence>
<sequence length="76" mass="8201">MRDGTRGRRRGGGGCHVEGTARHDRERRTGRVGRDVGSTVNGMRCGCGQGEDRGALSWSTNGARTASCRPKDVRSR</sequence>
<protein>
    <submittedName>
        <fullName evidence="2">Uncharacterized protein</fullName>
    </submittedName>
</protein>